<evidence type="ECO:0000313" key="5">
    <source>
        <dbReference type="Proteomes" id="UP000308705"/>
    </source>
</evidence>
<keyword evidence="3" id="KW-0732">Signal</keyword>
<dbReference type="RefSeq" id="WP_137245720.1">
    <property type="nucleotide sequence ID" value="NZ_SZQA01000002.1"/>
</dbReference>
<evidence type="ECO:0000256" key="3">
    <source>
        <dbReference type="SAM" id="SignalP"/>
    </source>
</evidence>
<feature type="signal peptide" evidence="3">
    <location>
        <begin position="1"/>
        <end position="24"/>
    </location>
</feature>
<reference evidence="4 5" key="1">
    <citation type="submission" date="2019-04" db="EMBL/GenBank/DDBJ databases">
        <title>Herbidospora sp. NEAU-GS14.nov., a novel actinomycete isolated from soil.</title>
        <authorList>
            <person name="Han L."/>
        </authorList>
    </citation>
    <scope>NUCLEOTIDE SEQUENCE [LARGE SCALE GENOMIC DNA]</scope>
    <source>
        <strain evidence="4 5">NEAU-GS14</strain>
    </source>
</reference>
<evidence type="ECO:0000256" key="1">
    <source>
        <dbReference type="SAM" id="MobiDB-lite"/>
    </source>
</evidence>
<feature type="chain" id="PRO_5020668873" description="Gram-positive cocci surface proteins LPxTG domain-containing protein" evidence="3">
    <location>
        <begin position="25"/>
        <end position="211"/>
    </location>
</feature>
<sequence>MNALSKAALAGVVLLGVAGCSAEAGIVPEPSITVTPPVPTVTATVPPRQEVRVVLNPDEIQGGQSRNVRITAYCPPALPGTSYQASAHSDAFTGIVSLLAPAAQTPAPSAAPAPRLTGVAVLKASAKAGGYRVEVRCSATNDIGNARLQVLRSGNTADETRFPTKAPGAGGGGTAAGGPADESGIPVTPFAIGLLAAAGLGIAVARRRARG</sequence>
<keyword evidence="2" id="KW-1133">Transmembrane helix</keyword>
<accession>A0A4U3MMY6</accession>
<evidence type="ECO:0000256" key="2">
    <source>
        <dbReference type="SAM" id="Phobius"/>
    </source>
</evidence>
<evidence type="ECO:0008006" key="6">
    <source>
        <dbReference type="Google" id="ProtNLM"/>
    </source>
</evidence>
<dbReference type="Proteomes" id="UP000308705">
    <property type="component" value="Unassembled WGS sequence"/>
</dbReference>
<keyword evidence="2" id="KW-0812">Transmembrane</keyword>
<comment type="caution">
    <text evidence="4">The sequence shown here is derived from an EMBL/GenBank/DDBJ whole genome shotgun (WGS) entry which is preliminary data.</text>
</comment>
<gene>
    <name evidence="4" type="ORF">FDA94_04495</name>
</gene>
<feature type="transmembrane region" description="Helical" evidence="2">
    <location>
        <begin position="187"/>
        <end position="205"/>
    </location>
</feature>
<keyword evidence="2" id="KW-0472">Membrane</keyword>
<organism evidence="4 5">
    <name type="scientific">Herbidospora galbida</name>
    <dbReference type="NCBI Taxonomy" id="2575442"/>
    <lineage>
        <taxon>Bacteria</taxon>
        <taxon>Bacillati</taxon>
        <taxon>Actinomycetota</taxon>
        <taxon>Actinomycetes</taxon>
        <taxon>Streptosporangiales</taxon>
        <taxon>Streptosporangiaceae</taxon>
        <taxon>Herbidospora</taxon>
    </lineage>
</organism>
<proteinExistence type="predicted"/>
<feature type="region of interest" description="Disordered" evidence="1">
    <location>
        <begin position="154"/>
        <end position="180"/>
    </location>
</feature>
<name>A0A4U3MMY6_9ACTN</name>
<dbReference type="EMBL" id="SZQA01000002">
    <property type="protein sequence ID" value="TKK91018.1"/>
    <property type="molecule type" value="Genomic_DNA"/>
</dbReference>
<dbReference type="OrthoDB" id="3539239at2"/>
<dbReference type="AlphaFoldDB" id="A0A4U3MMY6"/>
<evidence type="ECO:0000313" key="4">
    <source>
        <dbReference type="EMBL" id="TKK91018.1"/>
    </source>
</evidence>
<dbReference type="PROSITE" id="PS51257">
    <property type="entry name" value="PROKAR_LIPOPROTEIN"/>
    <property type="match status" value="1"/>
</dbReference>
<keyword evidence="5" id="KW-1185">Reference proteome</keyword>
<protein>
    <recommendedName>
        <fullName evidence="6">Gram-positive cocci surface proteins LPxTG domain-containing protein</fullName>
    </recommendedName>
</protein>